<dbReference type="Proteomes" id="UP001558613">
    <property type="component" value="Unassembled WGS sequence"/>
</dbReference>
<evidence type="ECO:0000256" key="5">
    <source>
        <dbReference type="SAM" id="MobiDB-lite"/>
    </source>
</evidence>
<evidence type="ECO:0000256" key="4">
    <source>
        <dbReference type="SAM" id="Coils"/>
    </source>
</evidence>
<dbReference type="InterPro" id="IPR045058">
    <property type="entry name" value="GIMA/IAN/Toc"/>
</dbReference>
<feature type="region of interest" description="Disordered" evidence="5">
    <location>
        <begin position="390"/>
        <end position="410"/>
    </location>
</feature>
<proteinExistence type="inferred from homology"/>
<evidence type="ECO:0000256" key="3">
    <source>
        <dbReference type="ARBA" id="ARBA00023134"/>
    </source>
</evidence>
<accession>A0ABR3L4H4</accession>
<dbReference type="EMBL" id="JAYMGO010000025">
    <property type="protein sequence ID" value="KAL1247230.1"/>
    <property type="molecule type" value="Genomic_DNA"/>
</dbReference>
<protein>
    <recommendedName>
        <fullName evidence="6">AIG1-type G domain-containing protein</fullName>
    </recommendedName>
</protein>
<feature type="region of interest" description="Disordered" evidence="5">
    <location>
        <begin position="1"/>
        <end position="25"/>
    </location>
</feature>
<feature type="coiled-coil region" evidence="4">
    <location>
        <begin position="149"/>
        <end position="176"/>
    </location>
</feature>
<dbReference type="SUPFAM" id="SSF52540">
    <property type="entry name" value="P-loop containing nucleoside triphosphate hydrolases"/>
    <property type="match status" value="1"/>
</dbReference>
<name>A0ABR3L4H4_9TELE</name>
<evidence type="ECO:0000256" key="1">
    <source>
        <dbReference type="ARBA" id="ARBA00008535"/>
    </source>
</evidence>
<evidence type="ECO:0000259" key="6">
    <source>
        <dbReference type="PROSITE" id="PS51720"/>
    </source>
</evidence>
<comment type="caution">
    <text evidence="7">The sequence shown here is derived from an EMBL/GenBank/DDBJ whole genome shotgun (WGS) entry which is preliminary data.</text>
</comment>
<dbReference type="InterPro" id="IPR027417">
    <property type="entry name" value="P-loop_NTPase"/>
</dbReference>
<dbReference type="PROSITE" id="PS51720">
    <property type="entry name" value="G_AIG1"/>
    <property type="match status" value="1"/>
</dbReference>
<dbReference type="InterPro" id="IPR006703">
    <property type="entry name" value="G_AIG1"/>
</dbReference>
<evidence type="ECO:0000313" key="7">
    <source>
        <dbReference type="EMBL" id="KAL1247230.1"/>
    </source>
</evidence>
<organism evidence="7 8">
    <name type="scientific">Cirrhinus molitorella</name>
    <name type="common">mud carp</name>
    <dbReference type="NCBI Taxonomy" id="172907"/>
    <lineage>
        <taxon>Eukaryota</taxon>
        <taxon>Metazoa</taxon>
        <taxon>Chordata</taxon>
        <taxon>Craniata</taxon>
        <taxon>Vertebrata</taxon>
        <taxon>Euteleostomi</taxon>
        <taxon>Actinopterygii</taxon>
        <taxon>Neopterygii</taxon>
        <taxon>Teleostei</taxon>
        <taxon>Ostariophysi</taxon>
        <taxon>Cypriniformes</taxon>
        <taxon>Cyprinidae</taxon>
        <taxon>Labeoninae</taxon>
        <taxon>Labeonini</taxon>
        <taxon>Cirrhinus</taxon>
    </lineage>
</organism>
<feature type="compositionally biased region" description="Basic and acidic residues" evidence="5">
    <location>
        <begin position="520"/>
        <end position="545"/>
    </location>
</feature>
<keyword evidence="3" id="KW-0342">GTP-binding</keyword>
<dbReference type="PANTHER" id="PTHR10903">
    <property type="entry name" value="GTPASE, IMAP FAMILY MEMBER-RELATED"/>
    <property type="match status" value="1"/>
</dbReference>
<gene>
    <name evidence="7" type="ORF">QQF64_022606</name>
</gene>
<dbReference type="Gene3D" id="3.40.50.300">
    <property type="entry name" value="P-loop containing nucleotide triphosphate hydrolases"/>
    <property type="match status" value="2"/>
</dbReference>
<feature type="compositionally biased region" description="Polar residues" evidence="5">
    <location>
        <begin position="401"/>
        <end position="410"/>
    </location>
</feature>
<evidence type="ECO:0000313" key="8">
    <source>
        <dbReference type="Proteomes" id="UP001558613"/>
    </source>
</evidence>
<feature type="compositionally biased region" description="Basic and acidic residues" evidence="5">
    <location>
        <begin position="1"/>
        <end position="13"/>
    </location>
</feature>
<dbReference type="Pfam" id="PF04548">
    <property type="entry name" value="AIG1"/>
    <property type="match status" value="2"/>
</dbReference>
<evidence type="ECO:0000256" key="2">
    <source>
        <dbReference type="ARBA" id="ARBA00022741"/>
    </source>
</evidence>
<reference evidence="7 8" key="1">
    <citation type="submission" date="2023-09" db="EMBL/GenBank/DDBJ databases">
        <authorList>
            <person name="Wang M."/>
        </authorList>
    </citation>
    <scope>NUCLEOTIDE SEQUENCE [LARGE SCALE GENOMIC DNA]</scope>
    <source>
        <strain evidence="7">GT-2023</strain>
        <tissue evidence="7">Liver</tissue>
    </source>
</reference>
<feature type="compositionally biased region" description="Low complexity" evidence="5">
    <location>
        <begin position="487"/>
        <end position="513"/>
    </location>
</feature>
<sequence>MKERRRAEEERTKERMKRMKKQRDNLRSEMRPHAVLLIICVETRFKETYRKALQGYLDLLGERVWSHTIVLFTCGDSLLDTSIEQYIESEEQDLQWLLDKCGNRYHVLNNQNRSDHTQIKELLEKIEETVAENNGCHFEKDKKILQEIKDGRRAEEKRAEERLKRMKKQRDYIRSQMSDTHHLSQLSIVLLGHRAAGKSSTGNTILGREEFDLERSAQCVRRHGEVADRHITVIEAPGWRKNEPVNESPKILKQEILHSVSSCPPGPHAALLIINVSRRFKEIYRKSLQGHLDLLGERVWSHTIVLFTHGDSLLDTSIEQHIESEGQDLQWLLDKCGNRYHVLNNQNRSDHTQIKELLEKIEETVAQNCPIMRKNSPIKIQGMDNKLKSEEQIQPWRDSRSQTISGAEGSDSWSLASSAYGSFRSSEADVRSISGSSHSRESSLKSILKSGVRKMFNSMELTPPMMDGDERLDTRSMGSSTYDSLRSLPGADSGSDLSSSCSKLSSHSSGFGSVQPLSESVEHSETKTQDTHKILEDTESDTTEK</sequence>
<feature type="domain" description="AIG1-type G" evidence="6">
    <location>
        <begin position="183"/>
        <end position="388"/>
    </location>
</feature>
<keyword evidence="2" id="KW-0547">Nucleotide-binding</keyword>
<comment type="similarity">
    <text evidence="1">Belongs to the TRAFAC class TrmE-Era-EngA-EngB-Septin-like GTPase superfamily. AIG1/Toc34/Toc159-like paraseptin GTPase family. IAN subfamily.</text>
</comment>
<keyword evidence="4" id="KW-0175">Coiled coil</keyword>
<feature type="region of interest" description="Disordered" evidence="5">
    <location>
        <begin position="459"/>
        <end position="545"/>
    </location>
</feature>
<keyword evidence="8" id="KW-1185">Reference proteome</keyword>
<dbReference type="PANTHER" id="PTHR10903:SF107">
    <property type="entry name" value="GTPASE IMAP FAMILY MEMBER 4-LIKE-RELATED"/>
    <property type="match status" value="1"/>
</dbReference>